<comment type="caution">
    <text evidence="1">The sequence shown here is derived from an EMBL/GenBank/DDBJ whole genome shotgun (WGS) entry which is preliminary data.</text>
</comment>
<proteinExistence type="predicted"/>
<keyword evidence="2" id="KW-1185">Reference proteome</keyword>
<dbReference type="AlphaFoldDB" id="A0AAV4RZG1"/>
<organism evidence="1 2">
    <name type="scientific">Caerostris darwini</name>
    <dbReference type="NCBI Taxonomy" id="1538125"/>
    <lineage>
        <taxon>Eukaryota</taxon>
        <taxon>Metazoa</taxon>
        <taxon>Ecdysozoa</taxon>
        <taxon>Arthropoda</taxon>
        <taxon>Chelicerata</taxon>
        <taxon>Arachnida</taxon>
        <taxon>Araneae</taxon>
        <taxon>Araneomorphae</taxon>
        <taxon>Entelegynae</taxon>
        <taxon>Araneoidea</taxon>
        <taxon>Araneidae</taxon>
        <taxon>Caerostris</taxon>
    </lineage>
</organism>
<evidence type="ECO:0000313" key="1">
    <source>
        <dbReference type="EMBL" id="GIY27668.1"/>
    </source>
</evidence>
<protein>
    <submittedName>
        <fullName evidence="1">Uncharacterized protein</fullName>
    </submittedName>
</protein>
<evidence type="ECO:0000313" key="2">
    <source>
        <dbReference type="Proteomes" id="UP001054837"/>
    </source>
</evidence>
<reference evidence="1 2" key="1">
    <citation type="submission" date="2021-06" db="EMBL/GenBank/DDBJ databases">
        <title>Caerostris darwini draft genome.</title>
        <authorList>
            <person name="Kono N."/>
            <person name="Arakawa K."/>
        </authorList>
    </citation>
    <scope>NUCLEOTIDE SEQUENCE [LARGE SCALE GENOMIC DNA]</scope>
</reference>
<name>A0AAV4RZG1_9ARAC</name>
<dbReference type="EMBL" id="BPLQ01007069">
    <property type="protein sequence ID" value="GIY27668.1"/>
    <property type="molecule type" value="Genomic_DNA"/>
</dbReference>
<sequence>MPPNTIGVSPVQLVYGRLPKQSFVFKRSGSTTKNSLEASHSIVEHIEDLQERFSKSSARDKNFEVEMHLFWIPNPHESYGKYGSDL</sequence>
<gene>
    <name evidence="1" type="ORF">CDAR_245771</name>
</gene>
<accession>A0AAV4RZG1</accession>
<dbReference type="Proteomes" id="UP001054837">
    <property type="component" value="Unassembled WGS sequence"/>
</dbReference>